<name>A0A371GXL2_MUCPR</name>
<keyword evidence="2" id="KW-1185">Reference proteome</keyword>
<organism evidence="1 2">
    <name type="scientific">Mucuna pruriens</name>
    <name type="common">Velvet bean</name>
    <name type="synonym">Dolichos pruriens</name>
    <dbReference type="NCBI Taxonomy" id="157652"/>
    <lineage>
        <taxon>Eukaryota</taxon>
        <taxon>Viridiplantae</taxon>
        <taxon>Streptophyta</taxon>
        <taxon>Embryophyta</taxon>
        <taxon>Tracheophyta</taxon>
        <taxon>Spermatophyta</taxon>
        <taxon>Magnoliopsida</taxon>
        <taxon>eudicotyledons</taxon>
        <taxon>Gunneridae</taxon>
        <taxon>Pentapetalae</taxon>
        <taxon>rosids</taxon>
        <taxon>fabids</taxon>
        <taxon>Fabales</taxon>
        <taxon>Fabaceae</taxon>
        <taxon>Papilionoideae</taxon>
        <taxon>50 kb inversion clade</taxon>
        <taxon>NPAAA clade</taxon>
        <taxon>indigoferoid/millettioid clade</taxon>
        <taxon>Phaseoleae</taxon>
        <taxon>Mucuna</taxon>
    </lineage>
</organism>
<evidence type="ECO:0000313" key="1">
    <source>
        <dbReference type="EMBL" id="RDX95173.1"/>
    </source>
</evidence>
<accession>A0A371GXL2</accession>
<proteinExistence type="predicted"/>
<dbReference type="Proteomes" id="UP000257109">
    <property type="component" value="Unassembled WGS sequence"/>
</dbReference>
<dbReference type="EMBL" id="QJKJ01004189">
    <property type="protein sequence ID" value="RDX95173.1"/>
    <property type="molecule type" value="Genomic_DNA"/>
</dbReference>
<feature type="non-terminal residue" evidence="1">
    <location>
        <position position="1"/>
    </location>
</feature>
<sequence length="185" mass="21017">MIERYNRREKSQLLHERTLPRVTSIGVHLEPAYLISSVEVGLGGGNEYMRNHKGSFHEKELKCGDKYHSLHQCLEKQLRFLILGNDKARMEIGEVLMIGVADIEEEEVMKCQVMKLGGEGEGSCYHFIFTIDHNMRIGCSCDTKITIKAYILDFDGEDELLLHNNFPPPNLGDKVVLLAPESDRA</sequence>
<evidence type="ECO:0000313" key="2">
    <source>
        <dbReference type="Proteomes" id="UP000257109"/>
    </source>
</evidence>
<reference evidence="1" key="1">
    <citation type="submission" date="2018-05" db="EMBL/GenBank/DDBJ databases">
        <title>Draft genome of Mucuna pruriens seed.</title>
        <authorList>
            <person name="Nnadi N.E."/>
            <person name="Vos R."/>
            <person name="Hasami M.H."/>
            <person name="Devisetty U.K."/>
            <person name="Aguiy J.C."/>
        </authorList>
    </citation>
    <scope>NUCLEOTIDE SEQUENCE [LARGE SCALE GENOMIC DNA]</scope>
    <source>
        <strain evidence="1">JCA_2017</strain>
    </source>
</reference>
<gene>
    <name evidence="1" type="ORF">CR513_22348</name>
</gene>
<protein>
    <submittedName>
        <fullName evidence="1">Uncharacterized protein</fullName>
    </submittedName>
</protein>
<comment type="caution">
    <text evidence="1">The sequence shown here is derived from an EMBL/GenBank/DDBJ whole genome shotgun (WGS) entry which is preliminary data.</text>
</comment>
<dbReference type="AlphaFoldDB" id="A0A371GXL2"/>